<name>A0A175RC73_9HYPH</name>
<dbReference type="InterPro" id="IPR034227">
    <property type="entry name" value="CuRO_UO_II"/>
</dbReference>
<keyword evidence="3" id="KW-0813">Transport</keyword>
<comment type="similarity">
    <text evidence="2">Belongs to the cytochrome c oxidase subunit 2 family.</text>
</comment>
<dbReference type="GO" id="GO:0005886">
    <property type="term" value="C:plasma membrane"/>
    <property type="evidence" value="ECO:0007669"/>
    <property type="project" value="UniProtKB-SubCell"/>
</dbReference>
<dbReference type="PANTHER" id="PTHR22888:SF18">
    <property type="entry name" value="CYTOCHROME BO(3) UBIQUINOL OXIDASE SUBUNIT 2"/>
    <property type="match status" value="1"/>
</dbReference>
<evidence type="ECO:0000256" key="5">
    <source>
        <dbReference type="ARBA" id="ARBA00022692"/>
    </source>
</evidence>
<feature type="transmembrane region" description="Helical" evidence="9">
    <location>
        <begin position="89"/>
        <end position="108"/>
    </location>
</feature>
<dbReference type="GO" id="GO:0004129">
    <property type="term" value="F:cytochrome-c oxidase activity"/>
    <property type="evidence" value="ECO:0007669"/>
    <property type="project" value="InterPro"/>
</dbReference>
<reference evidence="11 12" key="1">
    <citation type="journal article" date="2016" name="Front. Microbiol.">
        <title>Genomic Resource of Rice Seed Associated Bacteria.</title>
        <authorList>
            <person name="Midha S."/>
            <person name="Bansal K."/>
            <person name="Sharma S."/>
            <person name="Kumar N."/>
            <person name="Patil P.P."/>
            <person name="Chaudhry V."/>
            <person name="Patil P.B."/>
        </authorList>
    </citation>
    <scope>NUCLEOTIDE SEQUENCE [LARGE SCALE GENOMIC DNA]</scope>
    <source>
        <strain evidence="11 12">NS226</strain>
    </source>
</reference>
<organism evidence="11 12">
    <name type="scientific">Aureimonas ureilytica</name>
    <dbReference type="NCBI Taxonomy" id="401562"/>
    <lineage>
        <taxon>Bacteria</taxon>
        <taxon>Pseudomonadati</taxon>
        <taxon>Pseudomonadota</taxon>
        <taxon>Alphaproteobacteria</taxon>
        <taxon>Hyphomicrobiales</taxon>
        <taxon>Aurantimonadaceae</taxon>
        <taxon>Aureimonas</taxon>
    </lineage>
</organism>
<evidence type="ECO:0000256" key="8">
    <source>
        <dbReference type="ARBA" id="ARBA00023136"/>
    </source>
</evidence>
<feature type="domain" description="Cytochrome oxidase subunit II copper A binding" evidence="10">
    <location>
        <begin position="123"/>
        <end position="235"/>
    </location>
</feature>
<dbReference type="GO" id="GO:0005507">
    <property type="term" value="F:copper ion binding"/>
    <property type="evidence" value="ECO:0007669"/>
    <property type="project" value="InterPro"/>
</dbReference>
<dbReference type="PATRIC" id="fig|401562.3.peg.828"/>
<dbReference type="PROSITE" id="PS50857">
    <property type="entry name" value="COX2_CUA"/>
    <property type="match status" value="1"/>
</dbReference>
<evidence type="ECO:0000256" key="4">
    <source>
        <dbReference type="ARBA" id="ARBA00022475"/>
    </source>
</evidence>
<dbReference type="Pfam" id="PF00116">
    <property type="entry name" value="COX2"/>
    <property type="match status" value="1"/>
</dbReference>
<gene>
    <name evidence="11" type="ORF">NS226_07530</name>
</gene>
<dbReference type="Gene3D" id="1.10.287.90">
    <property type="match status" value="1"/>
</dbReference>
<dbReference type="SUPFAM" id="SSF81464">
    <property type="entry name" value="Cytochrome c oxidase subunit II-like, transmembrane region"/>
    <property type="match status" value="1"/>
</dbReference>
<evidence type="ECO:0000259" key="10">
    <source>
        <dbReference type="PROSITE" id="PS50857"/>
    </source>
</evidence>
<keyword evidence="7 9" id="KW-1133">Transmembrane helix</keyword>
<dbReference type="Gene3D" id="2.60.40.420">
    <property type="entry name" value="Cupredoxins - blue copper proteins"/>
    <property type="match status" value="1"/>
</dbReference>
<dbReference type="PANTHER" id="PTHR22888">
    <property type="entry name" value="CYTOCHROME C OXIDASE, SUBUNIT II"/>
    <property type="match status" value="1"/>
</dbReference>
<keyword evidence="6" id="KW-0249">Electron transport</keyword>
<proteinExistence type="inferred from homology"/>
<protein>
    <recommendedName>
        <fullName evidence="10">Cytochrome oxidase subunit II copper A binding domain-containing protein</fullName>
    </recommendedName>
</protein>
<dbReference type="AlphaFoldDB" id="A0A175RC73"/>
<evidence type="ECO:0000256" key="6">
    <source>
        <dbReference type="ARBA" id="ARBA00022982"/>
    </source>
</evidence>
<dbReference type="InterPro" id="IPR036257">
    <property type="entry name" value="Cyt_c_oxidase_su2_TM_sf"/>
</dbReference>
<evidence type="ECO:0000256" key="3">
    <source>
        <dbReference type="ARBA" id="ARBA00022448"/>
    </source>
</evidence>
<dbReference type="InterPro" id="IPR002429">
    <property type="entry name" value="CcO_II-like_C"/>
</dbReference>
<evidence type="ECO:0000313" key="12">
    <source>
        <dbReference type="Proteomes" id="UP000078272"/>
    </source>
</evidence>
<keyword evidence="4" id="KW-1003">Cell membrane</keyword>
<keyword evidence="5 9" id="KW-0812">Transmembrane</keyword>
<dbReference type="EMBL" id="LDPZ01000015">
    <property type="protein sequence ID" value="KTQ96502.1"/>
    <property type="molecule type" value="Genomic_DNA"/>
</dbReference>
<dbReference type="STRING" id="401562.NS365_03170"/>
<dbReference type="GO" id="GO:0042773">
    <property type="term" value="P:ATP synthesis coupled electron transport"/>
    <property type="evidence" value="ECO:0007669"/>
    <property type="project" value="TreeGrafter"/>
</dbReference>
<evidence type="ECO:0000256" key="1">
    <source>
        <dbReference type="ARBA" id="ARBA00004651"/>
    </source>
</evidence>
<dbReference type="CDD" id="cd04212">
    <property type="entry name" value="CuRO_UO_II"/>
    <property type="match status" value="1"/>
</dbReference>
<dbReference type="SUPFAM" id="SSF49503">
    <property type="entry name" value="Cupredoxins"/>
    <property type="match status" value="1"/>
</dbReference>
<evidence type="ECO:0000313" key="11">
    <source>
        <dbReference type="EMBL" id="KTQ96502.1"/>
    </source>
</evidence>
<evidence type="ECO:0000256" key="7">
    <source>
        <dbReference type="ARBA" id="ARBA00022989"/>
    </source>
</evidence>
<sequence length="310" mass="34148">MDPLRSLRALALLAPLVLLSGCGSGISFLDPYGPVAATQRDLFFEVTLWMMVVVLPALFLVPFVAWRYRRKATRSAYKADWQFSWGLEIAVWVIPIAIVVMLSGLIAGKARSLDPYAPISSSQPPLDVQVIGLDYKWLFIYPEQKIASLGVMALPVGRPVRFHLTSDTVMQSFAIPALGSQIYAMAGMVTQLNLLADRPGVLLGQNTQFNGFGFQAQKFDALALPPADFDRWVTSAREAGRTLDQGAYAIVSQKGELKDLRSRFPFDPAKGLLFSDLDPNLFSSTVARYRPEAAHRHENNDDKGHAHAGP</sequence>
<feature type="transmembrane region" description="Helical" evidence="9">
    <location>
        <begin position="48"/>
        <end position="68"/>
    </location>
</feature>
<dbReference type="PROSITE" id="PS51257">
    <property type="entry name" value="PROKAR_LIPOPROTEIN"/>
    <property type="match status" value="1"/>
</dbReference>
<dbReference type="InterPro" id="IPR008972">
    <property type="entry name" value="Cupredoxin"/>
</dbReference>
<comment type="caution">
    <text evidence="11">The sequence shown here is derived from an EMBL/GenBank/DDBJ whole genome shotgun (WGS) entry which is preliminary data.</text>
</comment>
<evidence type="ECO:0000256" key="9">
    <source>
        <dbReference type="SAM" id="Phobius"/>
    </source>
</evidence>
<keyword evidence="8 9" id="KW-0472">Membrane</keyword>
<dbReference type="Proteomes" id="UP000078272">
    <property type="component" value="Unassembled WGS sequence"/>
</dbReference>
<comment type="subcellular location">
    <subcellularLocation>
        <location evidence="1">Cell membrane</location>
        <topology evidence="1">Multi-pass membrane protein</topology>
    </subcellularLocation>
</comment>
<evidence type="ECO:0000256" key="2">
    <source>
        <dbReference type="ARBA" id="ARBA00007866"/>
    </source>
</evidence>
<dbReference type="InterPro" id="IPR045187">
    <property type="entry name" value="CcO_II"/>
</dbReference>
<accession>A0A175RC73</accession>